<keyword evidence="1" id="KW-0479">Metal-binding</keyword>
<evidence type="ECO:0000259" key="2">
    <source>
        <dbReference type="PROSITE" id="PS50966"/>
    </source>
</evidence>
<dbReference type="Proteomes" id="UP000233597">
    <property type="component" value="Unassembled WGS sequence"/>
</dbReference>
<evidence type="ECO:0000313" key="4">
    <source>
        <dbReference type="Proteomes" id="UP000233597"/>
    </source>
</evidence>
<protein>
    <recommendedName>
        <fullName evidence="2">SWIM-type domain-containing protein</fullName>
    </recommendedName>
</protein>
<gene>
    <name evidence="3" type="ORF">COO20_08820</name>
</gene>
<evidence type="ECO:0000256" key="1">
    <source>
        <dbReference type="PROSITE-ProRule" id="PRU00325"/>
    </source>
</evidence>
<accession>A0A2N3KUP3</accession>
<dbReference type="GO" id="GO:0008270">
    <property type="term" value="F:zinc ion binding"/>
    <property type="evidence" value="ECO:0007669"/>
    <property type="project" value="UniProtKB-KW"/>
</dbReference>
<dbReference type="OrthoDB" id="9803913at2"/>
<comment type="caution">
    <text evidence="3">The sequence shown here is derived from an EMBL/GenBank/DDBJ whole genome shotgun (WGS) entry which is preliminary data.</text>
</comment>
<evidence type="ECO:0000313" key="3">
    <source>
        <dbReference type="EMBL" id="PKR54240.1"/>
    </source>
</evidence>
<keyword evidence="1" id="KW-0862">Zinc</keyword>
<proteinExistence type="predicted"/>
<organism evidence="3 4">
    <name type="scientific">Thalassospira marina</name>
    <dbReference type="NCBI Taxonomy" id="2048283"/>
    <lineage>
        <taxon>Bacteria</taxon>
        <taxon>Pseudomonadati</taxon>
        <taxon>Pseudomonadota</taxon>
        <taxon>Alphaproteobacteria</taxon>
        <taxon>Rhodospirillales</taxon>
        <taxon>Thalassospiraceae</taxon>
        <taxon>Thalassospira</taxon>
    </lineage>
</organism>
<dbReference type="InterPro" id="IPR007527">
    <property type="entry name" value="Znf_SWIM"/>
</dbReference>
<name>A0A2N3KUP3_9PROT</name>
<sequence length="392" mass="44159">MENTTALPAKGKQIVTIADGISLHVQIEYINSDLYWVEHDAVINKLQYEETEQGGRFVRVIGTFANSYKPLKISLSNIISITEAGNTPSGTATEFFQKLVTENNWTQPAFWPQRGHNYYRIKKDKGRLKSGYFVGDHYHQMMDVLQSPAWVQRKVKGTDTKEYAKVPQYWKQGNPAIYSFGAGHTFYDDMEGWDSAQRMIKVEEATPDKFNTDTGAMENGTVEFHEYKLRPGKGSGKERIVSRTHHVMTQAEFVDHLGMKFVRSINRKDKQTTKAQSLPPSTATKLYFLVKGSASKPYKVTFEKVGENNMNAFCSCTAGKKGRPCKHRYALIDGVVDDLVSGNEDEVAALAALIEGSDIDITYQRLIDAQNSGASKEEIRQAKHDVQIAMKF</sequence>
<dbReference type="EMBL" id="NWTK01000005">
    <property type="protein sequence ID" value="PKR54240.1"/>
    <property type="molecule type" value="Genomic_DNA"/>
</dbReference>
<dbReference type="PROSITE" id="PS50966">
    <property type="entry name" value="ZF_SWIM"/>
    <property type="match status" value="1"/>
</dbReference>
<keyword evidence="1" id="KW-0863">Zinc-finger</keyword>
<dbReference type="AlphaFoldDB" id="A0A2N3KUP3"/>
<feature type="domain" description="SWIM-type" evidence="2">
    <location>
        <begin position="298"/>
        <end position="336"/>
    </location>
</feature>
<reference evidence="3 4" key="1">
    <citation type="submission" date="2017-09" db="EMBL/GenBank/DDBJ databases">
        <title>Biodiversity and function of Thalassospira species in the particle-attached aromatic-hydrocarbon-degrading consortia from the surface seawater of the South China Sea.</title>
        <authorList>
            <person name="Dong C."/>
            <person name="Liu R."/>
            <person name="Shao Z."/>
        </authorList>
    </citation>
    <scope>NUCLEOTIDE SEQUENCE [LARGE SCALE GENOMIC DNA]</scope>
    <source>
        <strain evidence="3 4">CSC1P2</strain>
    </source>
</reference>
<dbReference type="Pfam" id="PF04434">
    <property type="entry name" value="SWIM"/>
    <property type="match status" value="1"/>
</dbReference>